<dbReference type="EMBL" id="LPWF01000035">
    <property type="protein sequence ID" value="ODR94829.1"/>
    <property type="molecule type" value="Genomic_DNA"/>
</dbReference>
<evidence type="ECO:0000313" key="3">
    <source>
        <dbReference type="Proteomes" id="UP000094472"/>
    </source>
</evidence>
<dbReference type="PRINTS" id="PR00103">
    <property type="entry name" value="CAMPKINASE"/>
</dbReference>
<dbReference type="OrthoDB" id="9809206at2"/>
<keyword evidence="3" id="KW-1185">Reference proteome</keyword>
<dbReference type="InterPro" id="IPR050397">
    <property type="entry name" value="Env_Response_Regulators"/>
</dbReference>
<dbReference type="PROSITE" id="PS50042">
    <property type="entry name" value="CNMP_BINDING_3"/>
    <property type="match status" value="1"/>
</dbReference>
<dbReference type="GO" id="GO:0005829">
    <property type="term" value="C:cytosol"/>
    <property type="evidence" value="ECO:0007669"/>
    <property type="project" value="TreeGrafter"/>
</dbReference>
<feature type="domain" description="Cyclic nucleotide-binding" evidence="1">
    <location>
        <begin position="21"/>
        <end position="115"/>
    </location>
</feature>
<dbReference type="SMART" id="SM00100">
    <property type="entry name" value="cNMP"/>
    <property type="match status" value="1"/>
</dbReference>
<accession>A0A1E3VMT0</accession>
<dbReference type="PANTHER" id="PTHR24567">
    <property type="entry name" value="CRP FAMILY TRANSCRIPTIONAL REGULATORY PROTEIN"/>
    <property type="match status" value="1"/>
</dbReference>
<dbReference type="InterPro" id="IPR014710">
    <property type="entry name" value="RmlC-like_jellyroll"/>
</dbReference>
<comment type="caution">
    <text evidence="2">The sequence shown here is derived from an EMBL/GenBank/DDBJ whole genome shotgun (WGS) entry which is preliminary data.</text>
</comment>
<name>A0A1E3VMT0_9HYPH</name>
<dbReference type="Proteomes" id="UP000094472">
    <property type="component" value="Unassembled WGS sequence"/>
</dbReference>
<dbReference type="AlphaFoldDB" id="A0A1E3VMT0"/>
<protein>
    <recommendedName>
        <fullName evidence="1">Cyclic nucleotide-binding domain-containing protein</fullName>
    </recommendedName>
</protein>
<gene>
    <name evidence="2" type="ORF">AUC69_03220</name>
</gene>
<evidence type="ECO:0000313" key="2">
    <source>
        <dbReference type="EMBL" id="ODR94829.1"/>
    </source>
</evidence>
<dbReference type="PANTHER" id="PTHR24567:SF74">
    <property type="entry name" value="HTH-TYPE TRANSCRIPTIONAL REGULATOR ARCR"/>
    <property type="match status" value="1"/>
</dbReference>
<evidence type="ECO:0000259" key="1">
    <source>
        <dbReference type="PROSITE" id="PS50042"/>
    </source>
</evidence>
<dbReference type="Pfam" id="PF00027">
    <property type="entry name" value="cNMP_binding"/>
    <property type="match status" value="1"/>
</dbReference>
<dbReference type="Gene3D" id="2.60.120.10">
    <property type="entry name" value="Jelly Rolls"/>
    <property type="match status" value="1"/>
</dbReference>
<proteinExistence type="predicted"/>
<sequence>MTIAGIDLNMLANAGFPLASFEPGEVVFAEGDKGDKMYVVRSGEIDIERDGVVAETLSAGGIFGEMALIDGSPRSATARAKTACEVAPINEKSFLFLVHETPFFAIAVMRTLAERLRRSVPRG</sequence>
<organism evidence="2 3">
    <name type="scientific">Methyloceanibacter superfactus</name>
    <dbReference type="NCBI Taxonomy" id="1774969"/>
    <lineage>
        <taxon>Bacteria</taxon>
        <taxon>Pseudomonadati</taxon>
        <taxon>Pseudomonadota</taxon>
        <taxon>Alphaproteobacteria</taxon>
        <taxon>Hyphomicrobiales</taxon>
        <taxon>Hyphomicrobiaceae</taxon>
        <taxon>Methyloceanibacter</taxon>
    </lineage>
</organism>
<reference evidence="2 3" key="1">
    <citation type="journal article" date="2016" name="Environ. Microbiol.">
        <title>New Methyloceanibacter diversity from North Sea sediments includes methanotroph containing solely the soluble methane monooxygenase.</title>
        <authorList>
            <person name="Vekeman B."/>
            <person name="Kerckhof F.M."/>
            <person name="Cremers G."/>
            <person name="de Vos P."/>
            <person name="Vandamme P."/>
            <person name="Boon N."/>
            <person name="Op den Camp H.J."/>
            <person name="Heylen K."/>
        </authorList>
    </citation>
    <scope>NUCLEOTIDE SEQUENCE [LARGE SCALE GENOMIC DNA]</scope>
    <source>
        <strain evidence="2 3">R-67175</strain>
    </source>
</reference>
<dbReference type="InterPro" id="IPR018488">
    <property type="entry name" value="cNMP-bd_CS"/>
</dbReference>
<dbReference type="InterPro" id="IPR000595">
    <property type="entry name" value="cNMP-bd_dom"/>
</dbReference>
<dbReference type="InterPro" id="IPR018490">
    <property type="entry name" value="cNMP-bd_dom_sf"/>
</dbReference>
<dbReference type="GO" id="GO:0003700">
    <property type="term" value="F:DNA-binding transcription factor activity"/>
    <property type="evidence" value="ECO:0007669"/>
    <property type="project" value="TreeGrafter"/>
</dbReference>
<dbReference type="STRING" id="1774969.AUC69_03220"/>
<dbReference type="PROSITE" id="PS00889">
    <property type="entry name" value="CNMP_BINDING_2"/>
    <property type="match status" value="1"/>
</dbReference>
<dbReference type="RefSeq" id="WP_069442771.1">
    <property type="nucleotide sequence ID" value="NZ_LPWF01000035.1"/>
</dbReference>
<dbReference type="CDD" id="cd00038">
    <property type="entry name" value="CAP_ED"/>
    <property type="match status" value="1"/>
</dbReference>
<dbReference type="SUPFAM" id="SSF51206">
    <property type="entry name" value="cAMP-binding domain-like"/>
    <property type="match status" value="1"/>
</dbReference>